<comment type="catalytic activity">
    <reaction evidence="1 9">
        <text>N-(5-phospho-beta-D-ribosyl)anthranilate = 1-(2-carboxyphenylamino)-1-deoxy-D-ribulose 5-phosphate</text>
        <dbReference type="Rhea" id="RHEA:21540"/>
        <dbReference type="ChEBI" id="CHEBI:18277"/>
        <dbReference type="ChEBI" id="CHEBI:58613"/>
        <dbReference type="EC" id="5.3.1.24"/>
    </reaction>
</comment>
<dbReference type="Proteomes" id="UP000094472">
    <property type="component" value="Unassembled WGS sequence"/>
</dbReference>
<feature type="domain" description="N-(5'phosphoribosyl) anthranilate isomerase (PRAI)" evidence="10">
    <location>
        <begin position="70"/>
        <end position="215"/>
    </location>
</feature>
<dbReference type="HAMAP" id="MF_00135">
    <property type="entry name" value="PRAI"/>
    <property type="match status" value="1"/>
</dbReference>
<evidence type="ECO:0000256" key="3">
    <source>
        <dbReference type="ARBA" id="ARBA00012572"/>
    </source>
</evidence>
<proteinExistence type="inferred from homology"/>
<organism evidence="11 12">
    <name type="scientific">Methyloceanibacter superfactus</name>
    <dbReference type="NCBI Taxonomy" id="1774969"/>
    <lineage>
        <taxon>Bacteria</taxon>
        <taxon>Pseudomonadati</taxon>
        <taxon>Pseudomonadota</taxon>
        <taxon>Alphaproteobacteria</taxon>
        <taxon>Hyphomicrobiales</taxon>
        <taxon>Hyphomicrobiaceae</taxon>
        <taxon>Methyloceanibacter</taxon>
    </lineage>
</organism>
<dbReference type="EC" id="5.3.1.24" evidence="3 9"/>
<keyword evidence="8 9" id="KW-0413">Isomerase</keyword>
<evidence type="ECO:0000256" key="8">
    <source>
        <dbReference type="ARBA" id="ARBA00023235"/>
    </source>
</evidence>
<dbReference type="PANTHER" id="PTHR42894:SF1">
    <property type="entry name" value="N-(5'-PHOSPHORIBOSYL)ANTHRANILATE ISOMERASE"/>
    <property type="match status" value="1"/>
</dbReference>
<evidence type="ECO:0000256" key="7">
    <source>
        <dbReference type="ARBA" id="ARBA00023141"/>
    </source>
</evidence>
<accession>A0A1E3W2K6</accession>
<dbReference type="OrthoDB" id="9796196at2"/>
<dbReference type="SUPFAM" id="SSF51366">
    <property type="entry name" value="Ribulose-phoshate binding barrel"/>
    <property type="match status" value="1"/>
</dbReference>
<reference evidence="11 12" key="1">
    <citation type="journal article" date="2016" name="Environ. Microbiol.">
        <title>New Methyloceanibacter diversity from North Sea sediments includes methanotroph containing solely the soluble methane monooxygenase.</title>
        <authorList>
            <person name="Vekeman B."/>
            <person name="Kerckhof F.M."/>
            <person name="Cremers G."/>
            <person name="de Vos P."/>
            <person name="Vandamme P."/>
            <person name="Boon N."/>
            <person name="Op den Camp H.J."/>
            <person name="Heylen K."/>
        </authorList>
    </citation>
    <scope>NUCLEOTIDE SEQUENCE [LARGE SCALE GENOMIC DNA]</scope>
    <source>
        <strain evidence="11 12">R-67175</strain>
    </source>
</reference>
<keyword evidence="5 9" id="KW-0028">Amino-acid biosynthesis</keyword>
<evidence type="ECO:0000256" key="5">
    <source>
        <dbReference type="ARBA" id="ARBA00022605"/>
    </source>
</evidence>
<dbReference type="PANTHER" id="PTHR42894">
    <property type="entry name" value="N-(5'-PHOSPHORIBOSYL)ANTHRANILATE ISOMERASE"/>
    <property type="match status" value="1"/>
</dbReference>
<dbReference type="InterPro" id="IPR013785">
    <property type="entry name" value="Aldolase_TIM"/>
</dbReference>
<evidence type="ECO:0000259" key="10">
    <source>
        <dbReference type="Pfam" id="PF00697"/>
    </source>
</evidence>
<dbReference type="AlphaFoldDB" id="A0A1E3W2K6"/>
<name>A0A1E3W2K6_9HYPH</name>
<dbReference type="InterPro" id="IPR011060">
    <property type="entry name" value="RibuloseP-bd_barrel"/>
</dbReference>
<comment type="similarity">
    <text evidence="9">Belongs to the TrpF family.</text>
</comment>
<dbReference type="InterPro" id="IPR044643">
    <property type="entry name" value="TrpF_fam"/>
</dbReference>
<dbReference type="STRING" id="1774969.AUC69_07900"/>
<dbReference type="UniPathway" id="UPA00035">
    <property type="reaction ID" value="UER00042"/>
</dbReference>
<evidence type="ECO:0000256" key="1">
    <source>
        <dbReference type="ARBA" id="ARBA00001164"/>
    </source>
</evidence>
<evidence type="ECO:0000313" key="12">
    <source>
        <dbReference type="Proteomes" id="UP000094472"/>
    </source>
</evidence>
<keyword evidence="6 9" id="KW-0822">Tryptophan biosynthesis</keyword>
<evidence type="ECO:0000313" key="11">
    <source>
        <dbReference type="EMBL" id="ODS00011.1"/>
    </source>
</evidence>
<dbReference type="Gene3D" id="3.20.20.70">
    <property type="entry name" value="Aldolase class I"/>
    <property type="match status" value="1"/>
</dbReference>
<evidence type="ECO:0000256" key="2">
    <source>
        <dbReference type="ARBA" id="ARBA00004664"/>
    </source>
</evidence>
<comment type="pathway">
    <text evidence="2 9">Amino-acid biosynthesis; L-tryptophan biosynthesis; L-tryptophan from chorismate: step 3/5.</text>
</comment>
<comment type="caution">
    <text evidence="11">The sequence shown here is derived from an EMBL/GenBank/DDBJ whole genome shotgun (WGS) entry which is preliminary data.</text>
</comment>
<dbReference type="GO" id="GO:0000162">
    <property type="term" value="P:L-tryptophan biosynthetic process"/>
    <property type="evidence" value="ECO:0007669"/>
    <property type="project" value="UniProtKB-UniRule"/>
</dbReference>
<keyword evidence="7 9" id="KW-0057">Aromatic amino acid biosynthesis</keyword>
<dbReference type="InterPro" id="IPR001240">
    <property type="entry name" value="PRAI_dom"/>
</dbReference>
<dbReference type="CDD" id="cd00405">
    <property type="entry name" value="PRAI"/>
    <property type="match status" value="1"/>
</dbReference>
<dbReference type="Pfam" id="PF00697">
    <property type="entry name" value="PRAI"/>
    <property type="match status" value="1"/>
</dbReference>
<evidence type="ECO:0000256" key="9">
    <source>
        <dbReference type="HAMAP-Rule" id="MF_00135"/>
    </source>
</evidence>
<dbReference type="GO" id="GO:0004640">
    <property type="term" value="F:phosphoribosylanthranilate isomerase activity"/>
    <property type="evidence" value="ECO:0007669"/>
    <property type="project" value="UniProtKB-UniRule"/>
</dbReference>
<dbReference type="EMBL" id="LPWF01000015">
    <property type="protein sequence ID" value="ODS00011.1"/>
    <property type="molecule type" value="Genomic_DNA"/>
</dbReference>
<keyword evidence="12" id="KW-1185">Reference proteome</keyword>
<gene>
    <name evidence="9" type="primary">trpF</name>
    <name evidence="11" type="ORF">AUC69_07900</name>
</gene>
<evidence type="ECO:0000256" key="6">
    <source>
        <dbReference type="ARBA" id="ARBA00022822"/>
    </source>
</evidence>
<evidence type="ECO:0000256" key="4">
    <source>
        <dbReference type="ARBA" id="ARBA00022272"/>
    </source>
</evidence>
<sequence length="231" mass="25150">MASGSIHVAGVIDIAEARLLIECGVRYLGFPLVLDCHKEDLTTDAAAAIVSELGSQATFFLITYLNRAGAILELCRTLSVNMVQLHGETDLEQIQLLKQEDPQLKIVKSLIVRGSNMGTLIDEVRCYEASVDSFITDTFDPVTGASGATGRVHDWEISRRLVASSARPLILAGGLNAGNVRQAIRTVRPAGVDVHTGIEGRDGRKRYDLTRRFVKEAQIGFSEIELEPDVC</sequence>
<protein>
    <recommendedName>
        <fullName evidence="4 9">N-(5'-phosphoribosyl)anthranilate isomerase</fullName>
        <shortName evidence="9">PRAI</shortName>
        <ecNumber evidence="3 9">5.3.1.24</ecNumber>
    </recommendedName>
</protein>